<protein>
    <submittedName>
        <fullName evidence="1">Uncharacterized protein</fullName>
    </submittedName>
</protein>
<evidence type="ECO:0000313" key="2">
    <source>
        <dbReference type="Proteomes" id="UP000018144"/>
    </source>
</evidence>
<dbReference type="AlphaFoldDB" id="U4LIM5"/>
<dbReference type="EMBL" id="HF935680">
    <property type="protein sequence ID" value="CCX12194.1"/>
    <property type="molecule type" value="Genomic_DNA"/>
</dbReference>
<organism evidence="1 2">
    <name type="scientific">Pyronema omphalodes (strain CBS 100304)</name>
    <name type="common">Pyronema confluens</name>
    <dbReference type="NCBI Taxonomy" id="1076935"/>
    <lineage>
        <taxon>Eukaryota</taxon>
        <taxon>Fungi</taxon>
        <taxon>Dikarya</taxon>
        <taxon>Ascomycota</taxon>
        <taxon>Pezizomycotina</taxon>
        <taxon>Pezizomycetes</taxon>
        <taxon>Pezizales</taxon>
        <taxon>Pyronemataceae</taxon>
        <taxon>Pyronema</taxon>
    </lineage>
</organism>
<dbReference type="Proteomes" id="UP000018144">
    <property type="component" value="Unassembled WGS sequence"/>
</dbReference>
<evidence type="ECO:0000313" key="1">
    <source>
        <dbReference type="EMBL" id="CCX12194.1"/>
    </source>
</evidence>
<gene>
    <name evidence="1" type="ORF">PCON_11788</name>
</gene>
<keyword evidence="2" id="KW-1185">Reference proteome</keyword>
<sequence length="64" mass="7574">MFLTAGPNEPHIQIVDVEYINAVMMRKTDLSKPQKNSNLERICENYGKRIFHKRELRILLLPLH</sequence>
<proteinExistence type="predicted"/>
<name>U4LIM5_PYROM</name>
<accession>U4LIM5</accession>
<reference evidence="1 2" key="1">
    <citation type="journal article" date="2013" name="PLoS Genet.">
        <title>The genome and development-dependent transcriptomes of Pyronema confluens: a window into fungal evolution.</title>
        <authorList>
            <person name="Traeger S."/>
            <person name="Altegoer F."/>
            <person name="Freitag M."/>
            <person name="Gabaldon T."/>
            <person name="Kempken F."/>
            <person name="Kumar A."/>
            <person name="Marcet-Houben M."/>
            <person name="Poggeler S."/>
            <person name="Stajich J.E."/>
            <person name="Nowrousian M."/>
        </authorList>
    </citation>
    <scope>NUCLEOTIDE SEQUENCE [LARGE SCALE GENOMIC DNA]</scope>
    <source>
        <strain evidence="2">CBS 100304</strain>
        <tissue evidence="1">Vegetative mycelium</tissue>
    </source>
</reference>